<dbReference type="GO" id="GO:0005737">
    <property type="term" value="C:cytoplasm"/>
    <property type="evidence" value="ECO:0007669"/>
    <property type="project" value="TreeGrafter"/>
</dbReference>
<evidence type="ECO:0000256" key="6">
    <source>
        <dbReference type="ARBA" id="ARBA00024347"/>
    </source>
</evidence>
<dbReference type="PANTHER" id="PTHR14453:SF70">
    <property type="entry name" value="PROTEIN MONO-ADP-RIBOSYLTRANSFERASE PARP9"/>
    <property type="match status" value="1"/>
</dbReference>
<dbReference type="Gene3D" id="3.40.220.10">
    <property type="entry name" value="Leucine Aminopeptidase, subunit E, domain 1"/>
    <property type="match status" value="2"/>
</dbReference>
<reference evidence="9 10" key="1">
    <citation type="submission" date="2019-09" db="EMBL/GenBank/DDBJ databases">
        <title>Bird 10,000 Genomes (B10K) Project - Family phase.</title>
        <authorList>
            <person name="Zhang G."/>
        </authorList>
    </citation>
    <scope>NUCLEOTIDE SEQUENCE [LARGE SCALE GENOMIC DNA]</scope>
    <source>
        <strain evidence="9">B10K-CU-031-07</strain>
        <tissue evidence="9">Muscle</tissue>
    </source>
</reference>
<dbReference type="GO" id="GO:0003714">
    <property type="term" value="F:transcription corepressor activity"/>
    <property type="evidence" value="ECO:0007669"/>
    <property type="project" value="TreeGrafter"/>
</dbReference>
<evidence type="ECO:0000256" key="1">
    <source>
        <dbReference type="ARBA" id="ARBA00004123"/>
    </source>
</evidence>
<dbReference type="OrthoDB" id="6133115at2759"/>
<dbReference type="InterPro" id="IPR012317">
    <property type="entry name" value="Poly(ADP-ribose)pol_cat_dom"/>
</dbReference>
<dbReference type="GO" id="GO:0010629">
    <property type="term" value="P:negative regulation of gene expression"/>
    <property type="evidence" value="ECO:0007669"/>
    <property type="project" value="TreeGrafter"/>
</dbReference>
<evidence type="ECO:0000313" key="10">
    <source>
        <dbReference type="Proteomes" id="UP000531151"/>
    </source>
</evidence>
<keyword evidence="5" id="KW-0539">Nucleus</keyword>
<dbReference type="Gene3D" id="3.90.228.10">
    <property type="match status" value="1"/>
</dbReference>
<keyword evidence="10" id="KW-1185">Reference proteome</keyword>
<dbReference type="PROSITE" id="PS51154">
    <property type="entry name" value="MACRO"/>
    <property type="match status" value="2"/>
</dbReference>
<keyword evidence="3" id="KW-0808">Transferase</keyword>
<gene>
    <name evidence="9" type="primary">Parp9</name>
    <name evidence="9" type="ORF">GEOCAL_R06265</name>
</gene>
<keyword evidence="2" id="KW-0328">Glycosyltransferase</keyword>
<dbReference type="SUPFAM" id="SSF52949">
    <property type="entry name" value="Macro domain-like"/>
    <property type="match status" value="2"/>
</dbReference>
<dbReference type="EMBL" id="VWPV01007884">
    <property type="protein sequence ID" value="NWH58490.1"/>
    <property type="molecule type" value="Genomic_DNA"/>
</dbReference>
<name>A0A7K4IZV0_GEOCA</name>
<dbReference type="PROSITE" id="PS51059">
    <property type="entry name" value="PARP_CATALYTIC"/>
    <property type="match status" value="1"/>
</dbReference>
<evidence type="ECO:0000256" key="5">
    <source>
        <dbReference type="ARBA" id="ARBA00023242"/>
    </source>
</evidence>
<accession>A0A7K4IZV0</accession>
<dbReference type="GO" id="GO:1990404">
    <property type="term" value="F:NAD+-protein mono-ADP-ribosyltransferase activity"/>
    <property type="evidence" value="ECO:0007669"/>
    <property type="project" value="TreeGrafter"/>
</dbReference>
<comment type="subcellular location">
    <subcellularLocation>
        <location evidence="1">Nucleus</location>
    </subcellularLocation>
</comment>
<dbReference type="Proteomes" id="UP000531151">
    <property type="component" value="Unassembled WGS sequence"/>
</dbReference>
<comment type="caution">
    <text evidence="9">The sequence shown here is derived from an EMBL/GenBank/DDBJ whole genome shotgun (WGS) entry which is preliminary data.</text>
</comment>
<sequence length="665" mass="73891">MIPINKDAYEALKKREDCLSSLIYKKFACTLTFKSTKCTVEVYRKKLKQGVDICVCKDDLTRHKADALVNAADEYLAHRGGLALALAKAGGPEIREQSNLHIQNHGRVTTGTIAVTGGGKLPCKKIIHVVGPMWISSKGERCCNILQEAIVNVLKYASAPENAIKSVAIPAVSSGTFGFPLSLCAQVIVIAIKAFIEASPPSCLREIRLVNINESAVAEMKMACEKFLGNTCSLQETLSASPSQTLASIKHGGIHLCIIKGHLEEQKTTAVVNFLPMDAEPYPPVSRQLLQKAGPALWDELQSVRYSLSHKDFVVTKGYNLPCEFLLHILWLPLKHLFFLQKLQAAVTKCLYYLRDQKSPSVSFPGSEMLSLKLPADTAAEIMIEEVLNFAKAHPEKEMDVQFVFCPDDDNAYQVTNLLTTNKENSKLKIFLPGTEPSSQSLKESANNELAIELKGDIHAALEAAKSWIQNVVQIQERRHAVIENNCIFSFGKKEFAQLFQKQHSSVCMSEEVRCGKARLEFQGPPDAVIDAVLATEEILLRMQEKTTATQEELLYLLGQSEAGQLSEGHLHKTNITKCFQISLVEPHLLEFKDRQKQFEKAGLCVLKIEKIHNPLLSAAFQQMKKEMEGKHGTSKISHKLYQNVPAQFCSSVCRSGFHRMYSPP</sequence>
<feature type="domain" description="Macro" evidence="8">
    <location>
        <begin position="243"/>
        <end position="424"/>
    </location>
</feature>
<dbReference type="GO" id="GO:0060335">
    <property type="term" value="P:positive regulation of type II interferon-mediated signaling pathway"/>
    <property type="evidence" value="ECO:0007669"/>
    <property type="project" value="TreeGrafter"/>
</dbReference>
<keyword evidence="4" id="KW-0520">NAD</keyword>
<evidence type="ECO:0000259" key="7">
    <source>
        <dbReference type="PROSITE" id="PS51059"/>
    </source>
</evidence>
<dbReference type="PANTHER" id="PTHR14453">
    <property type="entry name" value="PARP/ZINC FINGER CCCH TYPE DOMAIN CONTAINING PROTEIN"/>
    <property type="match status" value="1"/>
</dbReference>
<dbReference type="GO" id="GO:0044389">
    <property type="term" value="F:ubiquitin-like protein ligase binding"/>
    <property type="evidence" value="ECO:0007669"/>
    <property type="project" value="TreeGrafter"/>
</dbReference>
<dbReference type="InterPro" id="IPR043472">
    <property type="entry name" value="Macro_dom-like"/>
</dbReference>
<comment type="similarity">
    <text evidence="6">Belongs to the ARTD/PARP family.</text>
</comment>
<dbReference type="SMART" id="SM00506">
    <property type="entry name" value="A1pp"/>
    <property type="match status" value="1"/>
</dbReference>
<dbReference type="SUPFAM" id="SSF56399">
    <property type="entry name" value="ADP-ribosylation"/>
    <property type="match status" value="1"/>
</dbReference>
<dbReference type="InterPro" id="IPR002589">
    <property type="entry name" value="Macro_dom"/>
</dbReference>
<organism evidence="9 10">
    <name type="scientific">Geococcyx californianus</name>
    <name type="common">Greater roadrunner</name>
    <name type="synonym">Saurothera californiana</name>
    <dbReference type="NCBI Taxonomy" id="8947"/>
    <lineage>
        <taxon>Eukaryota</taxon>
        <taxon>Metazoa</taxon>
        <taxon>Chordata</taxon>
        <taxon>Craniata</taxon>
        <taxon>Vertebrata</taxon>
        <taxon>Euteleostomi</taxon>
        <taxon>Archelosauria</taxon>
        <taxon>Archosauria</taxon>
        <taxon>Dinosauria</taxon>
        <taxon>Saurischia</taxon>
        <taxon>Theropoda</taxon>
        <taxon>Coelurosauria</taxon>
        <taxon>Aves</taxon>
        <taxon>Neognathae</taxon>
        <taxon>Neoaves</taxon>
        <taxon>Otidimorphae</taxon>
        <taxon>Cuculiformes</taxon>
        <taxon>Neomorphidae</taxon>
        <taxon>Geococcyx</taxon>
    </lineage>
</organism>
<evidence type="ECO:0000256" key="3">
    <source>
        <dbReference type="ARBA" id="ARBA00022679"/>
    </source>
</evidence>
<dbReference type="AlphaFoldDB" id="A0A7K4IZV0"/>
<dbReference type="InterPro" id="IPR052056">
    <property type="entry name" value="Mono-ARTD/PARP"/>
</dbReference>
<protein>
    <submittedName>
        <fullName evidence="9">PARP9 polymerase</fullName>
    </submittedName>
</protein>
<feature type="domain" description="PARP catalytic" evidence="7">
    <location>
        <begin position="568"/>
        <end position="665"/>
    </location>
</feature>
<dbReference type="Pfam" id="PF01661">
    <property type="entry name" value="Macro"/>
    <property type="match status" value="2"/>
</dbReference>
<feature type="non-terminal residue" evidence="9">
    <location>
        <position position="665"/>
    </location>
</feature>
<evidence type="ECO:0000256" key="2">
    <source>
        <dbReference type="ARBA" id="ARBA00022676"/>
    </source>
</evidence>
<feature type="non-terminal residue" evidence="9">
    <location>
        <position position="1"/>
    </location>
</feature>
<evidence type="ECO:0000256" key="4">
    <source>
        <dbReference type="ARBA" id="ARBA00023027"/>
    </source>
</evidence>
<proteinExistence type="inferred from homology"/>
<evidence type="ECO:0000259" key="8">
    <source>
        <dbReference type="PROSITE" id="PS51154"/>
    </source>
</evidence>
<dbReference type="CDD" id="cd02907">
    <property type="entry name" value="Macro_Af1521_BAL-like"/>
    <property type="match status" value="1"/>
</dbReference>
<dbReference type="GO" id="GO:0003950">
    <property type="term" value="F:NAD+ poly-ADP-ribosyltransferase activity"/>
    <property type="evidence" value="ECO:0007669"/>
    <property type="project" value="InterPro"/>
</dbReference>
<evidence type="ECO:0000313" key="9">
    <source>
        <dbReference type="EMBL" id="NWH58490.1"/>
    </source>
</evidence>
<feature type="domain" description="Macro" evidence="8">
    <location>
        <begin position="40"/>
        <end position="228"/>
    </location>
</feature>
<dbReference type="GO" id="GO:0070212">
    <property type="term" value="P:protein poly-ADP-ribosylation"/>
    <property type="evidence" value="ECO:0007669"/>
    <property type="project" value="TreeGrafter"/>
</dbReference>
<dbReference type="GO" id="GO:0005634">
    <property type="term" value="C:nucleus"/>
    <property type="evidence" value="ECO:0007669"/>
    <property type="project" value="UniProtKB-SubCell"/>
</dbReference>